<keyword evidence="1" id="KW-0812">Transmembrane</keyword>
<dbReference type="AlphaFoldDB" id="A0A839QJ07"/>
<accession>A0A839QJ07</accession>
<dbReference type="Proteomes" id="UP000523000">
    <property type="component" value="Unassembled WGS sequence"/>
</dbReference>
<evidence type="ECO:0000256" key="1">
    <source>
        <dbReference type="SAM" id="Phobius"/>
    </source>
</evidence>
<reference evidence="2 3" key="1">
    <citation type="submission" date="2020-08" db="EMBL/GenBank/DDBJ databases">
        <title>Sequencing the genomes of 1000 actinobacteria strains.</title>
        <authorList>
            <person name="Klenk H.-P."/>
        </authorList>
    </citation>
    <scope>NUCLEOTIDE SEQUENCE [LARGE SCALE GENOMIC DNA]</scope>
    <source>
        <strain evidence="2 3">DSM 22826</strain>
    </source>
</reference>
<organism evidence="2 3">
    <name type="scientific">Paeniglutamicibacter cryotolerans</name>
    <dbReference type="NCBI Taxonomy" id="670079"/>
    <lineage>
        <taxon>Bacteria</taxon>
        <taxon>Bacillati</taxon>
        <taxon>Actinomycetota</taxon>
        <taxon>Actinomycetes</taxon>
        <taxon>Micrococcales</taxon>
        <taxon>Micrococcaceae</taxon>
        <taxon>Paeniglutamicibacter</taxon>
    </lineage>
</organism>
<protein>
    <submittedName>
        <fullName evidence="2">ABC-type multidrug transport system permease subunit</fullName>
    </submittedName>
</protein>
<keyword evidence="1" id="KW-1133">Transmembrane helix</keyword>
<comment type="caution">
    <text evidence="2">The sequence shown here is derived from an EMBL/GenBank/DDBJ whole genome shotgun (WGS) entry which is preliminary data.</text>
</comment>
<evidence type="ECO:0000313" key="3">
    <source>
        <dbReference type="Proteomes" id="UP000523000"/>
    </source>
</evidence>
<dbReference type="RefSeq" id="WP_183511017.1">
    <property type="nucleotide sequence ID" value="NZ_BAABGK010000042.1"/>
</dbReference>
<keyword evidence="1" id="KW-0472">Membrane</keyword>
<name>A0A839QJ07_9MICC</name>
<feature type="transmembrane region" description="Helical" evidence="1">
    <location>
        <begin position="20"/>
        <end position="39"/>
    </location>
</feature>
<keyword evidence="3" id="KW-1185">Reference proteome</keyword>
<feature type="transmembrane region" description="Helical" evidence="1">
    <location>
        <begin position="46"/>
        <end position="65"/>
    </location>
</feature>
<sequence>MAESPNTPARTPVDLRLLRRMQLTFMLLVAAYLISFTPLPYSIGSLVLGAAAVVTGILSVIRAFVVNVPGMLRVTVPLITVAALLFTLAQGVQTIFYSQTKAFQECQAGALTERSKAACERDYQRSILRLEPSTGS</sequence>
<gene>
    <name evidence="2" type="ORF">E9229_002011</name>
</gene>
<evidence type="ECO:0000313" key="2">
    <source>
        <dbReference type="EMBL" id="MBB2995820.1"/>
    </source>
</evidence>
<dbReference type="EMBL" id="JACHVS010000001">
    <property type="protein sequence ID" value="MBB2995820.1"/>
    <property type="molecule type" value="Genomic_DNA"/>
</dbReference>
<feature type="transmembrane region" description="Helical" evidence="1">
    <location>
        <begin position="71"/>
        <end position="89"/>
    </location>
</feature>
<proteinExistence type="predicted"/>